<reference evidence="2" key="3">
    <citation type="submission" date="2023-05" db="EMBL/GenBank/DDBJ databases">
        <authorList>
            <person name="Smith C.H."/>
        </authorList>
    </citation>
    <scope>NUCLEOTIDE SEQUENCE</scope>
    <source>
        <strain evidence="2">CHS0354</strain>
        <tissue evidence="2">Mantle</tissue>
    </source>
</reference>
<organism evidence="2 3">
    <name type="scientific">Potamilus streckersoni</name>
    <dbReference type="NCBI Taxonomy" id="2493646"/>
    <lineage>
        <taxon>Eukaryota</taxon>
        <taxon>Metazoa</taxon>
        <taxon>Spiralia</taxon>
        <taxon>Lophotrochozoa</taxon>
        <taxon>Mollusca</taxon>
        <taxon>Bivalvia</taxon>
        <taxon>Autobranchia</taxon>
        <taxon>Heteroconchia</taxon>
        <taxon>Palaeoheterodonta</taxon>
        <taxon>Unionida</taxon>
        <taxon>Unionoidea</taxon>
        <taxon>Unionidae</taxon>
        <taxon>Ambleminae</taxon>
        <taxon>Lampsilini</taxon>
        <taxon>Potamilus</taxon>
    </lineage>
</organism>
<feature type="region of interest" description="Disordered" evidence="1">
    <location>
        <begin position="54"/>
        <end position="131"/>
    </location>
</feature>
<dbReference type="AlphaFoldDB" id="A0AAE0VJN8"/>
<accession>A0AAE0VJN8</accession>
<proteinExistence type="predicted"/>
<reference evidence="2" key="2">
    <citation type="journal article" date="2021" name="Genome Biol. Evol.">
        <title>Developing a high-quality reference genome for a parasitic bivalve with doubly uniparental inheritance (Bivalvia: Unionida).</title>
        <authorList>
            <person name="Smith C.H."/>
        </authorList>
    </citation>
    <scope>NUCLEOTIDE SEQUENCE</scope>
    <source>
        <strain evidence="2">CHS0354</strain>
        <tissue evidence="2">Mantle</tissue>
    </source>
</reference>
<gene>
    <name evidence="2" type="ORF">CHS0354_029604</name>
</gene>
<dbReference type="Proteomes" id="UP001195483">
    <property type="component" value="Unassembled WGS sequence"/>
</dbReference>
<name>A0AAE0VJN8_9BIVA</name>
<evidence type="ECO:0000313" key="3">
    <source>
        <dbReference type="Proteomes" id="UP001195483"/>
    </source>
</evidence>
<feature type="compositionally biased region" description="Acidic residues" evidence="1">
    <location>
        <begin position="72"/>
        <end position="86"/>
    </location>
</feature>
<feature type="compositionally biased region" description="Basic and acidic residues" evidence="1">
    <location>
        <begin position="93"/>
        <end position="118"/>
    </location>
</feature>
<keyword evidence="3" id="KW-1185">Reference proteome</keyword>
<reference evidence="2" key="1">
    <citation type="journal article" date="2021" name="Genome Biol. Evol.">
        <title>A High-Quality Reference Genome for a Parasitic Bivalve with Doubly Uniparental Inheritance (Bivalvia: Unionida).</title>
        <authorList>
            <person name="Smith C.H."/>
        </authorList>
    </citation>
    <scope>NUCLEOTIDE SEQUENCE</scope>
    <source>
        <strain evidence="2">CHS0354</strain>
    </source>
</reference>
<dbReference type="EMBL" id="JAEAOA010001776">
    <property type="protein sequence ID" value="KAK3579317.1"/>
    <property type="molecule type" value="Genomic_DNA"/>
</dbReference>
<evidence type="ECO:0000256" key="1">
    <source>
        <dbReference type="SAM" id="MobiDB-lite"/>
    </source>
</evidence>
<evidence type="ECO:0000313" key="2">
    <source>
        <dbReference type="EMBL" id="KAK3579317.1"/>
    </source>
</evidence>
<protein>
    <submittedName>
        <fullName evidence="2">Uncharacterized protein</fullName>
    </submittedName>
</protein>
<sequence>MAQAQLKGLIPVGSKLKKYFVPQIEGNRLFPLTLWPYLCQNCLPIKVNTQCKGGQYHQIRKKERGKKKEDTEEKDNEIDENIESEPDNGQWTTDKETDNGKNEETDLDKPSNSDKTDTNVDNTDNLTPTKKRGWVPDILLTNFINKSKQILYLKCILLGP</sequence>
<comment type="caution">
    <text evidence="2">The sequence shown here is derived from an EMBL/GenBank/DDBJ whole genome shotgun (WGS) entry which is preliminary data.</text>
</comment>